<evidence type="ECO:0000313" key="1">
    <source>
        <dbReference type="EMBL" id="AXX62992.1"/>
    </source>
</evidence>
<dbReference type="RefSeq" id="WP_118894592.1">
    <property type="nucleotide sequence ID" value="NZ_CP019292.1"/>
</dbReference>
<accession>A0AAN1PVR3</accession>
<reference evidence="1 2" key="1">
    <citation type="submission" date="2017-03" db="EMBL/GenBank/DDBJ databases">
        <title>Complete Genome Sequence of Vibrio vulnificus FORC_053.</title>
        <authorList>
            <consortium name="Food-borne Pathogen Omics Research Center"/>
            <person name="Chung H.Y."/>
            <person name="Na E.J."/>
            <person name="Song J.S."/>
            <person name="Kim H."/>
            <person name="Lee J.-H."/>
            <person name="Ryu S."/>
            <person name="Choi S.H."/>
        </authorList>
    </citation>
    <scope>NUCLEOTIDE SEQUENCE [LARGE SCALE GENOMIC DNA]</scope>
    <source>
        <strain evidence="1 2">FORC_053</strain>
    </source>
</reference>
<dbReference type="AlphaFoldDB" id="A0AAN1PVR3"/>
<protein>
    <submittedName>
        <fullName evidence="1">Uncharacterized protein</fullName>
    </submittedName>
</protein>
<dbReference type="Proteomes" id="UP000263418">
    <property type="component" value="Chromosome 3"/>
</dbReference>
<evidence type="ECO:0000313" key="2">
    <source>
        <dbReference type="Proteomes" id="UP000263418"/>
    </source>
</evidence>
<organism evidence="1 2">
    <name type="scientific">Vibrio vulnificus</name>
    <dbReference type="NCBI Taxonomy" id="672"/>
    <lineage>
        <taxon>Bacteria</taxon>
        <taxon>Pseudomonadati</taxon>
        <taxon>Pseudomonadota</taxon>
        <taxon>Gammaproteobacteria</taxon>
        <taxon>Vibrionales</taxon>
        <taxon>Vibrionaceae</taxon>
        <taxon>Vibrio</taxon>
    </lineage>
</organism>
<name>A0AAN1PVR3_VIBVL</name>
<dbReference type="EMBL" id="CP019292">
    <property type="protein sequence ID" value="AXX62992.1"/>
    <property type="molecule type" value="Genomic_DNA"/>
</dbReference>
<proteinExistence type="predicted"/>
<sequence>MKQITLTMTEDQAESALKAFELLMRLSMGQIEHLTEMAREGALVKRMDDGKSQDLSVDEVDDINEGLMMIKRIMGHHETSSFGIRNENVPVDGKRAYELWKVIGQSLTISRGNAISGVRGEGLRESLTNEPIPKASVNIS</sequence>
<gene>
    <name evidence="1" type="ORF">FORC53_4653</name>
</gene>